<evidence type="ECO:0000256" key="1">
    <source>
        <dbReference type="SAM" id="MobiDB-lite"/>
    </source>
</evidence>
<feature type="compositionally biased region" description="Low complexity" evidence="1">
    <location>
        <begin position="10"/>
        <end position="20"/>
    </location>
</feature>
<organism evidence="2 3">
    <name type="scientific">Rhizoctonia solani</name>
    <dbReference type="NCBI Taxonomy" id="456999"/>
    <lineage>
        <taxon>Eukaryota</taxon>
        <taxon>Fungi</taxon>
        <taxon>Dikarya</taxon>
        <taxon>Basidiomycota</taxon>
        <taxon>Agaricomycotina</taxon>
        <taxon>Agaricomycetes</taxon>
        <taxon>Cantharellales</taxon>
        <taxon>Ceratobasidiaceae</taxon>
        <taxon>Rhizoctonia</taxon>
    </lineage>
</organism>
<gene>
    <name evidence="2" type="ORF">RhiXN_03699</name>
</gene>
<name>A0A8H8NNV9_9AGAM</name>
<evidence type="ECO:0000313" key="3">
    <source>
        <dbReference type="Proteomes" id="UP000650533"/>
    </source>
</evidence>
<reference evidence="2" key="1">
    <citation type="submission" date="2020-05" db="EMBL/GenBank/DDBJ databases">
        <title>Evolutionary and genomic comparisons of hybrid uninucleate and nonhybrid Rhizoctonia fungi.</title>
        <authorList>
            <person name="Li C."/>
            <person name="Chen X."/>
        </authorList>
    </citation>
    <scope>NUCLEOTIDE SEQUENCE</scope>
    <source>
        <strain evidence="2">AG-1 IA</strain>
    </source>
</reference>
<feature type="region of interest" description="Disordered" evidence="1">
    <location>
        <begin position="1"/>
        <end position="33"/>
    </location>
</feature>
<dbReference type="KEGG" id="rsx:RhiXN_03699"/>
<protein>
    <recommendedName>
        <fullName evidence="4">Myb/SANT-like domain-containing protein</fullName>
    </recommendedName>
</protein>
<dbReference type="AlphaFoldDB" id="A0A8H8NNV9"/>
<dbReference type="RefSeq" id="XP_043175935.1">
    <property type="nucleotide sequence ID" value="XM_043323516.1"/>
</dbReference>
<sequence length="176" mass="19035">MTELLKLSDNNVPDTENNNNSSGDESAVLGGPLTNKETNACLTATVTHNPYGQPHKKKGDAWKAVMGTVNKDTKHILSTDTIKQEVNKCIKLHTKHIECAGQAACQAALETFVWGANPLPTSNNNPTSSSDHTLSPPCNPNYMTLSGQMSMAIDDANCTEDIWHTELLDALQENSD</sequence>
<accession>A0A8H8NNV9</accession>
<evidence type="ECO:0008006" key="4">
    <source>
        <dbReference type="Google" id="ProtNLM"/>
    </source>
</evidence>
<dbReference type="GeneID" id="67025979"/>
<dbReference type="Proteomes" id="UP000650533">
    <property type="component" value="Chromosome 1"/>
</dbReference>
<dbReference type="EMBL" id="CP059658">
    <property type="protein sequence ID" value="QRW15698.1"/>
    <property type="molecule type" value="Genomic_DNA"/>
</dbReference>
<evidence type="ECO:0000313" key="2">
    <source>
        <dbReference type="EMBL" id="QRW15698.1"/>
    </source>
</evidence>
<proteinExistence type="predicted"/>